<keyword evidence="1" id="KW-0812">Transmembrane</keyword>
<reference evidence="2" key="1">
    <citation type="journal article" date="2021" name="Nat. Commun.">
        <title>Genetic determinants of endophytism in the Arabidopsis root mycobiome.</title>
        <authorList>
            <person name="Mesny F."/>
            <person name="Miyauchi S."/>
            <person name="Thiergart T."/>
            <person name="Pickel B."/>
            <person name="Atanasova L."/>
            <person name="Karlsson M."/>
            <person name="Huettel B."/>
            <person name="Barry K.W."/>
            <person name="Haridas S."/>
            <person name="Chen C."/>
            <person name="Bauer D."/>
            <person name="Andreopoulos W."/>
            <person name="Pangilinan J."/>
            <person name="LaButti K."/>
            <person name="Riley R."/>
            <person name="Lipzen A."/>
            <person name="Clum A."/>
            <person name="Drula E."/>
            <person name="Henrissat B."/>
            <person name="Kohler A."/>
            <person name="Grigoriev I.V."/>
            <person name="Martin F.M."/>
            <person name="Hacquard S."/>
        </authorList>
    </citation>
    <scope>NUCLEOTIDE SEQUENCE</scope>
    <source>
        <strain evidence="2">MPI-CAGE-CH-0243</strain>
    </source>
</reference>
<gene>
    <name evidence="2" type="ORF">B0J11DRAFT_588213</name>
</gene>
<proteinExistence type="predicted"/>
<accession>A0A9P9EIA4</accession>
<dbReference type="AlphaFoldDB" id="A0A9P9EIA4"/>
<evidence type="ECO:0000313" key="2">
    <source>
        <dbReference type="EMBL" id="KAH7138750.1"/>
    </source>
</evidence>
<protein>
    <submittedName>
        <fullName evidence="2">Uncharacterized protein</fullName>
    </submittedName>
</protein>
<feature type="transmembrane region" description="Helical" evidence="1">
    <location>
        <begin position="288"/>
        <end position="311"/>
    </location>
</feature>
<feature type="transmembrane region" description="Helical" evidence="1">
    <location>
        <begin position="72"/>
        <end position="92"/>
    </location>
</feature>
<sequence>MNATELLPWGWTITAKDTSLVTCPSAARVLGTFAIVNVLVTILGVLFGNRYVLHRLACGKYFKDKNSKAHRLMWLVNVGIQLGANALVGAIIQRAPGYNANFKIWELMLFFTVRPRLSWIILMVLGLYENKSPQKQGYRAPAMQEATELTQYPPEHSRDNDSQEQKPAGEAQLVPNLEYQRDCPWASAAKSQAYAEIALQIIALYIMGRTVHFAAKRQYYIVGSQANKSLPGGAKLMYAGALYYLVLGVSLHLYEIQTLATHYTGLSCGQVFASAAKSGNRRHERYATIAFVFYNLSYTWLGSWLFWVGFVRLAGHLYCPPKLYAQGLVWAAFSLFGIVIGASGG</sequence>
<feature type="transmembrane region" description="Helical" evidence="1">
    <location>
        <begin position="29"/>
        <end position="52"/>
    </location>
</feature>
<name>A0A9P9EIA4_9PLEO</name>
<keyword evidence="1" id="KW-1133">Transmembrane helix</keyword>
<dbReference type="Proteomes" id="UP000700596">
    <property type="component" value="Unassembled WGS sequence"/>
</dbReference>
<keyword evidence="1" id="KW-0472">Membrane</keyword>
<organism evidence="2 3">
    <name type="scientific">Dendryphion nanum</name>
    <dbReference type="NCBI Taxonomy" id="256645"/>
    <lineage>
        <taxon>Eukaryota</taxon>
        <taxon>Fungi</taxon>
        <taxon>Dikarya</taxon>
        <taxon>Ascomycota</taxon>
        <taxon>Pezizomycotina</taxon>
        <taxon>Dothideomycetes</taxon>
        <taxon>Pleosporomycetidae</taxon>
        <taxon>Pleosporales</taxon>
        <taxon>Torulaceae</taxon>
        <taxon>Dendryphion</taxon>
    </lineage>
</organism>
<feature type="transmembrane region" description="Helical" evidence="1">
    <location>
        <begin position="104"/>
        <end position="128"/>
    </location>
</feature>
<evidence type="ECO:0000313" key="3">
    <source>
        <dbReference type="Proteomes" id="UP000700596"/>
    </source>
</evidence>
<feature type="transmembrane region" description="Helical" evidence="1">
    <location>
        <begin position="323"/>
        <end position="342"/>
    </location>
</feature>
<dbReference type="EMBL" id="JAGMWT010000001">
    <property type="protein sequence ID" value="KAH7138750.1"/>
    <property type="molecule type" value="Genomic_DNA"/>
</dbReference>
<comment type="caution">
    <text evidence="2">The sequence shown here is derived from an EMBL/GenBank/DDBJ whole genome shotgun (WGS) entry which is preliminary data.</text>
</comment>
<dbReference type="OrthoDB" id="3525430at2759"/>
<keyword evidence="3" id="KW-1185">Reference proteome</keyword>
<evidence type="ECO:0000256" key="1">
    <source>
        <dbReference type="SAM" id="Phobius"/>
    </source>
</evidence>